<accession>A0AA88HAP0</accession>
<keyword evidence="15" id="KW-1015">Disulfide bond</keyword>
<gene>
    <name evidence="27" type="ORF">QYM36_017663</name>
</gene>
<dbReference type="FunFam" id="3.40.30.10:FF:000117">
    <property type="entry name" value="thioredoxin-related transmembrane protein 1"/>
    <property type="match status" value="1"/>
</dbReference>
<keyword evidence="8 25" id="KW-0732">Signal</keyword>
<dbReference type="Proteomes" id="UP001187531">
    <property type="component" value="Unassembled WGS sequence"/>
</dbReference>
<feature type="domain" description="Thioredoxin" evidence="26">
    <location>
        <begin position="14"/>
        <end position="124"/>
    </location>
</feature>
<dbReference type="InterPro" id="IPR013766">
    <property type="entry name" value="Thioredoxin_domain"/>
</dbReference>
<evidence type="ECO:0000256" key="19">
    <source>
        <dbReference type="ARBA" id="ARBA00062962"/>
    </source>
</evidence>
<feature type="transmembrane region" description="Helical" evidence="24">
    <location>
        <begin position="170"/>
        <end position="199"/>
    </location>
</feature>
<comment type="caution">
    <text evidence="27">The sequence shown here is derived from an EMBL/GenBank/DDBJ whole genome shotgun (WGS) entry which is preliminary data.</text>
</comment>
<evidence type="ECO:0000256" key="4">
    <source>
        <dbReference type="ARBA" id="ARBA00022448"/>
    </source>
</evidence>
<dbReference type="PANTHER" id="PTHR46107:SF3">
    <property type="entry name" value="THIOREDOXIN DOMAIN-CONTAINING PROTEIN"/>
    <property type="match status" value="1"/>
</dbReference>
<dbReference type="InterPro" id="IPR052454">
    <property type="entry name" value="TMX_domain-containing"/>
</dbReference>
<keyword evidence="11 24" id="KW-1133">Transmembrane helix</keyword>
<dbReference type="GO" id="GO:0005576">
    <property type="term" value="C:extracellular region"/>
    <property type="evidence" value="ECO:0007669"/>
    <property type="project" value="UniProtKB-SubCell"/>
</dbReference>
<dbReference type="Pfam" id="PF00085">
    <property type="entry name" value="Thioredoxin"/>
    <property type="match status" value="1"/>
</dbReference>
<feature type="compositionally biased region" description="Basic and acidic residues" evidence="23">
    <location>
        <begin position="210"/>
        <end position="225"/>
    </location>
</feature>
<sequence length="271" mass="30956">MIFFKTTLFLYLSTLVCGKEDDIIVIGEDNWKDLLKGEWMIEFHAPWCPACRTLQPVWEDLGSWSDDLGIKVAKVDVTDAPALSGRFMATALPTIFHAIDGEFRKYKGPRGKDDFITFIEEKKWKEIEPLSSWKAPDSIWMSTVAWFFKMSMFLRGAYIYLTEDMGVPYWAGYCIFAALTVIVGAILGLIIVFFIDLLYPPKTQPKKKAKSDDEKDNEHEDKDDVVAEDLIDEAAEKKEAEETAKRDSEPDSGVEETGSPRSLRKRKSRKD</sequence>
<keyword evidence="5" id="KW-0964">Secreted</keyword>
<evidence type="ECO:0000256" key="16">
    <source>
        <dbReference type="ARBA" id="ARBA00023235"/>
    </source>
</evidence>
<evidence type="ECO:0000256" key="22">
    <source>
        <dbReference type="ARBA" id="ARBA00076905"/>
    </source>
</evidence>
<evidence type="ECO:0000256" key="12">
    <source>
        <dbReference type="ARBA" id="ARBA00023128"/>
    </source>
</evidence>
<dbReference type="AlphaFoldDB" id="A0AA88HAP0"/>
<dbReference type="GO" id="GO:0005789">
    <property type="term" value="C:endoplasmic reticulum membrane"/>
    <property type="evidence" value="ECO:0007669"/>
    <property type="project" value="UniProtKB-SubCell"/>
</dbReference>
<comment type="subcellular location">
    <subcellularLocation>
        <location evidence="1">Endoplasmic reticulum membrane</location>
        <topology evidence="1">Single-pass type I membrane protein</topology>
    </subcellularLocation>
    <subcellularLocation>
        <location evidence="2">Mitochondrion membrane</location>
        <topology evidence="2">Single-pass type I membrane protein</topology>
    </subcellularLocation>
    <subcellularLocation>
        <location evidence="3">Secreted</location>
    </subcellularLocation>
</comment>
<evidence type="ECO:0000256" key="2">
    <source>
        <dbReference type="ARBA" id="ARBA00004583"/>
    </source>
</evidence>
<evidence type="ECO:0000256" key="11">
    <source>
        <dbReference type="ARBA" id="ARBA00022989"/>
    </source>
</evidence>
<evidence type="ECO:0000313" key="27">
    <source>
        <dbReference type="EMBL" id="KAK2704001.1"/>
    </source>
</evidence>
<evidence type="ECO:0000256" key="17">
    <source>
        <dbReference type="ARBA" id="ARBA00023284"/>
    </source>
</evidence>
<feature type="signal peptide" evidence="25">
    <location>
        <begin position="1"/>
        <end position="18"/>
    </location>
</feature>
<evidence type="ECO:0000259" key="26">
    <source>
        <dbReference type="PROSITE" id="PS51352"/>
    </source>
</evidence>
<dbReference type="InterPro" id="IPR017937">
    <property type="entry name" value="Thioredoxin_CS"/>
</dbReference>
<evidence type="ECO:0000256" key="14">
    <source>
        <dbReference type="ARBA" id="ARBA00023139"/>
    </source>
</evidence>
<keyword evidence="17" id="KW-0676">Redox-active center</keyword>
<keyword evidence="9" id="KW-0256">Endoplasmic reticulum</keyword>
<dbReference type="PROSITE" id="PS51352">
    <property type="entry name" value="THIOREDOXIN_2"/>
    <property type="match status" value="1"/>
</dbReference>
<feature type="compositionally biased region" description="Basic and acidic residues" evidence="23">
    <location>
        <begin position="234"/>
        <end position="249"/>
    </location>
</feature>
<reference evidence="27" key="1">
    <citation type="submission" date="2023-07" db="EMBL/GenBank/DDBJ databases">
        <title>Chromosome-level genome assembly of Artemia franciscana.</title>
        <authorList>
            <person name="Jo E."/>
        </authorList>
    </citation>
    <scope>NUCLEOTIDE SEQUENCE</scope>
    <source>
        <tissue evidence="27">Whole body</tissue>
    </source>
</reference>
<keyword evidence="6" id="KW-0597">Phosphoprotein</keyword>
<evidence type="ECO:0000256" key="10">
    <source>
        <dbReference type="ARBA" id="ARBA00022982"/>
    </source>
</evidence>
<keyword evidence="4" id="KW-0813">Transport</keyword>
<evidence type="ECO:0000256" key="6">
    <source>
        <dbReference type="ARBA" id="ARBA00022553"/>
    </source>
</evidence>
<evidence type="ECO:0000256" key="7">
    <source>
        <dbReference type="ARBA" id="ARBA00022692"/>
    </source>
</evidence>
<evidence type="ECO:0000256" key="9">
    <source>
        <dbReference type="ARBA" id="ARBA00022824"/>
    </source>
</evidence>
<keyword evidence="16" id="KW-0413">Isomerase</keyword>
<dbReference type="EMBL" id="JAVRJZ010000047">
    <property type="protein sequence ID" value="KAK2704001.1"/>
    <property type="molecule type" value="Genomic_DNA"/>
</dbReference>
<keyword evidence="28" id="KW-1185">Reference proteome</keyword>
<proteinExistence type="predicted"/>
<keyword evidence="18" id="KW-0449">Lipoprotein</keyword>
<dbReference type="PROSITE" id="PS00194">
    <property type="entry name" value="THIOREDOXIN_1"/>
    <property type="match status" value="1"/>
</dbReference>
<keyword evidence="10" id="KW-0249">Electron transport</keyword>
<feature type="compositionally biased region" description="Basic residues" evidence="23">
    <location>
        <begin position="262"/>
        <end position="271"/>
    </location>
</feature>
<dbReference type="SUPFAM" id="SSF52833">
    <property type="entry name" value="Thioredoxin-like"/>
    <property type="match status" value="1"/>
</dbReference>
<dbReference type="GO" id="GO:0031966">
    <property type="term" value="C:mitochondrial membrane"/>
    <property type="evidence" value="ECO:0007669"/>
    <property type="project" value="UniProtKB-SubCell"/>
</dbReference>
<comment type="subunit">
    <text evidence="19">Interacts with ATP2A2.</text>
</comment>
<evidence type="ECO:0000256" key="20">
    <source>
        <dbReference type="ARBA" id="ARBA00072260"/>
    </source>
</evidence>
<evidence type="ECO:0000256" key="18">
    <source>
        <dbReference type="ARBA" id="ARBA00023288"/>
    </source>
</evidence>
<feature type="transmembrane region" description="Helical" evidence="24">
    <location>
        <begin position="139"/>
        <end position="158"/>
    </location>
</feature>
<evidence type="ECO:0000256" key="13">
    <source>
        <dbReference type="ARBA" id="ARBA00023136"/>
    </source>
</evidence>
<organism evidence="27 28">
    <name type="scientific">Artemia franciscana</name>
    <name type="common">Brine shrimp</name>
    <name type="synonym">Artemia sanfranciscana</name>
    <dbReference type="NCBI Taxonomy" id="6661"/>
    <lineage>
        <taxon>Eukaryota</taxon>
        <taxon>Metazoa</taxon>
        <taxon>Ecdysozoa</taxon>
        <taxon>Arthropoda</taxon>
        <taxon>Crustacea</taxon>
        <taxon>Branchiopoda</taxon>
        <taxon>Anostraca</taxon>
        <taxon>Artemiidae</taxon>
        <taxon>Artemia</taxon>
    </lineage>
</organism>
<evidence type="ECO:0000256" key="21">
    <source>
        <dbReference type="ARBA" id="ARBA00075863"/>
    </source>
</evidence>
<dbReference type="InterPro" id="IPR036249">
    <property type="entry name" value="Thioredoxin-like_sf"/>
</dbReference>
<dbReference type="GO" id="GO:0015036">
    <property type="term" value="F:disulfide oxidoreductase activity"/>
    <property type="evidence" value="ECO:0007669"/>
    <property type="project" value="TreeGrafter"/>
</dbReference>
<evidence type="ECO:0000313" key="28">
    <source>
        <dbReference type="Proteomes" id="UP001187531"/>
    </source>
</evidence>
<dbReference type="GO" id="GO:0003756">
    <property type="term" value="F:protein disulfide isomerase activity"/>
    <property type="evidence" value="ECO:0007669"/>
    <property type="project" value="UniProtKB-ARBA"/>
</dbReference>
<evidence type="ECO:0000256" key="23">
    <source>
        <dbReference type="SAM" id="MobiDB-lite"/>
    </source>
</evidence>
<evidence type="ECO:0000256" key="15">
    <source>
        <dbReference type="ARBA" id="ARBA00023157"/>
    </source>
</evidence>
<evidence type="ECO:0000256" key="5">
    <source>
        <dbReference type="ARBA" id="ARBA00022525"/>
    </source>
</evidence>
<evidence type="ECO:0000256" key="8">
    <source>
        <dbReference type="ARBA" id="ARBA00022729"/>
    </source>
</evidence>
<keyword evidence="13 24" id="KW-0472">Membrane</keyword>
<protein>
    <recommendedName>
        <fullName evidence="20">Thioredoxin-related transmembrane protein 1</fullName>
    </recommendedName>
    <alternativeName>
        <fullName evidence="22">Protein disulfide-isomerase TMX1</fullName>
    </alternativeName>
    <alternativeName>
        <fullName evidence="21">Thioredoxin domain-containing protein 1</fullName>
    </alternativeName>
</protein>
<evidence type="ECO:0000256" key="25">
    <source>
        <dbReference type="SAM" id="SignalP"/>
    </source>
</evidence>
<evidence type="ECO:0000256" key="3">
    <source>
        <dbReference type="ARBA" id="ARBA00004613"/>
    </source>
</evidence>
<dbReference type="PANTHER" id="PTHR46107">
    <property type="entry name" value="DUMPY: SHORTER THAN WILD-TYPE"/>
    <property type="match status" value="1"/>
</dbReference>
<name>A0AA88HAP0_ARTSF</name>
<keyword evidence="14" id="KW-0564">Palmitate</keyword>
<dbReference type="Gene3D" id="3.40.30.10">
    <property type="entry name" value="Glutaredoxin"/>
    <property type="match status" value="1"/>
</dbReference>
<evidence type="ECO:0000256" key="1">
    <source>
        <dbReference type="ARBA" id="ARBA00004115"/>
    </source>
</evidence>
<keyword evidence="12" id="KW-0496">Mitochondrion</keyword>
<evidence type="ECO:0000256" key="24">
    <source>
        <dbReference type="SAM" id="Phobius"/>
    </source>
</evidence>
<feature type="region of interest" description="Disordered" evidence="23">
    <location>
        <begin position="205"/>
        <end position="271"/>
    </location>
</feature>
<keyword evidence="7 24" id="KW-0812">Transmembrane</keyword>
<feature type="chain" id="PRO_5041690461" description="Thioredoxin-related transmembrane protein 1" evidence="25">
    <location>
        <begin position="19"/>
        <end position="271"/>
    </location>
</feature>